<protein>
    <submittedName>
        <fullName evidence="3">Nicotinamidase-like amidase</fullName>
    </submittedName>
</protein>
<comment type="similarity">
    <text evidence="1">Belongs to the isochorismatase family.</text>
</comment>
<dbReference type="InterPro" id="IPR052347">
    <property type="entry name" value="Isochorismatase_Nicotinamidase"/>
</dbReference>
<dbReference type="PANTHER" id="PTHR11080">
    <property type="entry name" value="PYRAZINAMIDASE/NICOTINAMIDASE"/>
    <property type="match status" value="1"/>
</dbReference>
<name>M1LQX3_9PROT</name>
<evidence type="ECO:0000256" key="1">
    <source>
        <dbReference type="ARBA" id="ARBA00006336"/>
    </source>
</evidence>
<dbReference type="STRING" id="1208919.CDSE_0209"/>
<proteinExistence type="inferred from homology"/>
<dbReference type="KEGG" id="kde:CDSE_0209"/>
<organism evidence="3 4">
    <name type="scientific">Candidatus Kinetoplastidibacterium desouzai TCC079E</name>
    <dbReference type="NCBI Taxonomy" id="1208919"/>
    <lineage>
        <taxon>Bacteria</taxon>
        <taxon>Pseudomonadati</taxon>
        <taxon>Pseudomonadota</taxon>
        <taxon>Betaproteobacteria</taxon>
        <taxon>Candidatus Kinetoplastidibacterium</taxon>
    </lineage>
</organism>
<dbReference type="SUPFAM" id="SSF52499">
    <property type="entry name" value="Isochorismatase-like hydrolases"/>
    <property type="match status" value="1"/>
</dbReference>
<dbReference type="AlphaFoldDB" id="M1LQX3"/>
<dbReference type="Gene3D" id="3.40.50.850">
    <property type="entry name" value="Isochorismatase-like"/>
    <property type="match status" value="1"/>
</dbReference>
<dbReference type="HOGENOM" id="CLU_067099_0_0_4"/>
<gene>
    <name evidence="3" type="ORF">CDSE_0209</name>
</gene>
<evidence type="ECO:0000313" key="3">
    <source>
        <dbReference type="EMBL" id="AGF46566.1"/>
    </source>
</evidence>
<keyword evidence="2" id="KW-0378">Hydrolase</keyword>
<dbReference type="PANTHER" id="PTHR11080:SF2">
    <property type="entry name" value="LD05707P"/>
    <property type="match status" value="1"/>
</dbReference>
<sequence>MNINLLIIDPQNDFCDLSTINNNSIKEYPALPIKGADNDMQRLSAFIDKNIKHISNIAITLDTHHIIDISLISFWETYDGKELKPFTLINSESIKKNKIIPKNHNFKQYAFNYIKNIEVLYKQGLIVWPIHCQIGSWGHNIHKDISKSCLKWEKTHIKNVEFFLKGLNPLTEQYSAVELTNNKNQIIKNNKILSFIKNSDKLIIAGEASSHCVKKTIEDLIKYLQPNDLKKIIVLSDCMSPVYGFADNTNNFFLCIEKEGIQISQSNKNILCK</sequence>
<keyword evidence="4" id="KW-1185">Reference proteome</keyword>
<dbReference type="Proteomes" id="UP000011547">
    <property type="component" value="Chromosome"/>
</dbReference>
<dbReference type="PATRIC" id="fig|1208919.3.peg.4"/>
<accession>M1LQX3</accession>
<reference evidence="3 4" key="1">
    <citation type="journal article" date="2013" name="Genome Biol. Evol.">
        <title>Genome evolution and phylogenomic analysis of candidatus kinetoplastibacterium, the betaproteobacterial endosymbionts of strigomonas and angomonas.</title>
        <authorList>
            <person name="Alves J.M."/>
            <person name="Serrano M.G."/>
            <person name="Maia da Silva F."/>
            <person name="Voegtly L.J."/>
            <person name="Matveyev A.V."/>
            <person name="Teixeira M.M."/>
            <person name="Camargo E.P."/>
            <person name="Buck G.A."/>
        </authorList>
    </citation>
    <scope>NUCLEOTIDE SEQUENCE [LARGE SCALE GENOMIC DNA]</scope>
    <source>
        <strain evidence="3 4">TCC079E</strain>
    </source>
</reference>
<dbReference type="eggNOG" id="COG1335">
    <property type="taxonomic scope" value="Bacteria"/>
</dbReference>
<dbReference type="RefSeq" id="WP_015395977.1">
    <property type="nucleotide sequence ID" value="NC_020294.1"/>
</dbReference>
<evidence type="ECO:0000256" key="2">
    <source>
        <dbReference type="ARBA" id="ARBA00022801"/>
    </source>
</evidence>
<dbReference type="GO" id="GO:0016787">
    <property type="term" value="F:hydrolase activity"/>
    <property type="evidence" value="ECO:0007669"/>
    <property type="project" value="UniProtKB-KW"/>
</dbReference>
<evidence type="ECO:0000313" key="4">
    <source>
        <dbReference type="Proteomes" id="UP000011547"/>
    </source>
</evidence>
<dbReference type="InterPro" id="IPR036380">
    <property type="entry name" value="Isochorismatase-like_sf"/>
</dbReference>
<dbReference type="EMBL" id="CP003803">
    <property type="protein sequence ID" value="AGF46566.1"/>
    <property type="molecule type" value="Genomic_DNA"/>
</dbReference>